<name>A0A9N9IZ93_9GLOM</name>
<gene>
    <name evidence="1" type="ORF">DERYTH_LOCUS17050</name>
</gene>
<sequence length="65" mass="7231">ANIRWCVLQTPPETSPNSKVLLSTSRTNIISSEASPIQRIPLEALTNSRVLRSASWIKMTHTDVN</sequence>
<reference evidence="1" key="1">
    <citation type="submission" date="2021-06" db="EMBL/GenBank/DDBJ databases">
        <authorList>
            <person name="Kallberg Y."/>
            <person name="Tangrot J."/>
            <person name="Rosling A."/>
        </authorList>
    </citation>
    <scope>NUCLEOTIDE SEQUENCE</scope>
    <source>
        <strain evidence="1">MA453B</strain>
    </source>
</reference>
<dbReference type="AlphaFoldDB" id="A0A9N9IZ93"/>
<dbReference type="Proteomes" id="UP000789405">
    <property type="component" value="Unassembled WGS sequence"/>
</dbReference>
<feature type="non-terminal residue" evidence="1">
    <location>
        <position position="65"/>
    </location>
</feature>
<keyword evidence="2" id="KW-1185">Reference proteome</keyword>
<dbReference type="EMBL" id="CAJVPY010015603">
    <property type="protein sequence ID" value="CAG8752679.1"/>
    <property type="molecule type" value="Genomic_DNA"/>
</dbReference>
<evidence type="ECO:0000313" key="1">
    <source>
        <dbReference type="EMBL" id="CAG8752679.1"/>
    </source>
</evidence>
<protein>
    <submittedName>
        <fullName evidence="1">14778_t:CDS:1</fullName>
    </submittedName>
</protein>
<proteinExistence type="predicted"/>
<comment type="caution">
    <text evidence="1">The sequence shown here is derived from an EMBL/GenBank/DDBJ whole genome shotgun (WGS) entry which is preliminary data.</text>
</comment>
<organism evidence="1 2">
    <name type="scientific">Dentiscutata erythropus</name>
    <dbReference type="NCBI Taxonomy" id="1348616"/>
    <lineage>
        <taxon>Eukaryota</taxon>
        <taxon>Fungi</taxon>
        <taxon>Fungi incertae sedis</taxon>
        <taxon>Mucoromycota</taxon>
        <taxon>Glomeromycotina</taxon>
        <taxon>Glomeromycetes</taxon>
        <taxon>Diversisporales</taxon>
        <taxon>Gigasporaceae</taxon>
        <taxon>Dentiscutata</taxon>
    </lineage>
</organism>
<evidence type="ECO:0000313" key="2">
    <source>
        <dbReference type="Proteomes" id="UP000789405"/>
    </source>
</evidence>
<accession>A0A9N9IZ93</accession>